<dbReference type="PANTHER" id="PTHR34988">
    <property type="entry name" value="PROTEIN, PUTATIVE-RELATED"/>
    <property type="match status" value="1"/>
</dbReference>
<sequence>MKNTLKVLCILILLLGFTDVTFAQKAESHKRYAKVPAGYLLVLQKGDNIVEQLEAFAKDEKILSANFTGMGFVNVVFGFFDSKAKKFNPSEFKDVELASMNGSIAWQKGKPSIHLHGVVAGNDFLAYGGHILSGTVGTGSLEIMVITHDKKFERVFDEDLGANILRLE</sequence>
<dbReference type="SUPFAM" id="SSF117856">
    <property type="entry name" value="AF0104/ALDC/Ptd012-like"/>
    <property type="match status" value="1"/>
</dbReference>
<dbReference type="PANTHER" id="PTHR34988:SF1">
    <property type="entry name" value="DNA-BINDING PROTEIN"/>
    <property type="match status" value="1"/>
</dbReference>
<keyword evidence="1" id="KW-0732">Signal</keyword>
<evidence type="ECO:0000256" key="1">
    <source>
        <dbReference type="SAM" id="SignalP"/>
    </source>
</evidence>
<dbReference type="Gene3D" id="3.30.1330.80">
    <property type="entry name" value="Hypothetical protein, similar to alpha- acetolactate decarboxylase, domain 2"/>
    <property type="match status" value="1"/>
</dbReference>
<gene>
    <name evidence="3" type="ORF">LY11_03088</name>
</gene>
<accession>A0A327SJX3</accession>
<dbReference type="RefSeq" id="WP_111634535.1">
    <property type="nucleotide sequence ID" value="NZ_QLLR01000016.1"/>
</dbReference>
<evidence type="ECO:0000313" key="4">
    <source>
        <dbReference type="Proteomes" id="UP000249754"/>
    </source>
</evidence>
<reference evidence="3 4" key="1">
    <citation type="submission" date="2018-06" db="EMBL/GenBank/DDBJ databases">
        <title>Genomic Encyclopedia of Archaeal and Bacterial Type Strains, Phase II (KMG-II): from individual species to whole genera.</title>
        <authorList>
            <person name="Goeker M."/>
        </authorList>
    </citation>
    <scope>NUCLEOTIDE SEQUENCE [LARGE SCALE GENOMIC DNA]</scope>
    <source>
        <strain evidence="3 4">DSM 14825</strain>
    </source>
</reference>
<name>A0A327SJX3_9SPHI</name>
<dbReference type="InterPro" id="IPR005175">
    <property type="entry name" value="PPC_dom"/>
</dbReference>
<proteinExistence type="predicted"/>
<dbReference type="Proteomes" id="UP000249754">
    <property type="component" value="Unassembled WGS sequence"/>
</dbReference>
<feature type="chain" id="PRO_5016355717" description="PPC domain-containing protein" evidence="1">
    <location>
        <begin position="24"/>
        <end position="168"/>
    </location>
</feature>
<evidence type="ECO:0000313" key="3">
    <source>
        <dbReference type="EMBL" id="RAJ28815.1"/>
    </source>
</evidence>
<evidence type="ECO:0000259" key="2">
    <source>
        <dbReference type="PROSITE" id="PS51742"/>
    </source>
</evidence>
<dbReference type="AlphaFoldDB" id="A0A327SJX3"/>
<dbReference type="EMBL" id="QLLR01000016">
    <property type="protein sequence ID" value="RAJ28815.1"/>
    <property type="molecule type" value="Genomic_DNA"/>
</dbReference>
<dbReference type="CDD" id="cd11378">
    <property type="entry name" value="DUF296"/>
    <property type="match status" value="1"/>
</dbReference>
<protein>
    <recommendedName>
        <fullName evidence="2">PPC domain-containing protein</fullName>
    </recommendedName>
</protein>
<organism evidence="3 4">
    <name type="scientific">Pedobacter cryoconitis</name>
    <dbReference type="NCBI Taxonomy" id="188932"/>
    <lineage>
        <taxon>Bacteria</taxon>
        <taxon>Pseudomonadati</taxon>
        <taxon>Bacteroidota</taxon>
        <taxon>Sphingobacteriia</taxon>
        <taxon>Sphingobacteriales</taxon>
        <taxon>Sphingobacteriaceae</taxon>
        <taxon>Pedobacter</taxon>
    </lineage>
</organism>
<dbReference type="PROSITE" id="PS51742">
    <property type="entry name" value="PPC"/>
    <property type="match status" value="1"/>
</dbReference>
<dbReference type="Pfam" id="PF03479">
    <property type="entry name" value="PCC"/>
    <property type="match status" value="1"/>
</dbReference>
<feature type="domain" description="PPC" evidence="2">
    <location>
        <begin position="33"/>
        <end position="168"/>
    </location>
</feature>
<comment type="caution">
    <text evidence="3">The sequence shown here is derived from an EMBL/GenBank/DDBJ whole genome shotgun (WGS) entry which is preliminary data.</text>
</comment>
<feature type="signal peptide" evidence="1">
    <location>
        <begin position="1"/>
        <end position="23"/>
    </location>
</feature>
<dbReference type="OrthoDB" id="9798999at2"/>